<reference evidence="1" key="1">
    <citation type="journal article" date="2012" name="Proc. Natl. Acad. Sci. U.S.A.">
        <title>Antigenic diversity is generated by distinct evolutionary mechanisms in African trypanosome species.</title>
        <authorList>
            <person name="Jackson A.P."/>
            <person name="Berry A."/>
            <person name="Aslett M."/>
            <person name="Allison H.C."/>
            <person name="Burton P."/>
            <person name="Vavrova-Anderson J."/>
            <person name="Brown R."/>
            <person name="Browne H."/>
            <person name="Corton N."/>
            <person name="Hauser H."/>
            <person name="Gamble J."/>
            <person name="Gilderthorp R."/>
            <person name="Marcello L."/>
            <person name="McQuillan J."/>
            <person name="Otto T.D."/>
            <person name="Quail M.A."/>
            <person name="Sanders M.J."/>
            <person name="van Tonder A."/>
            <person name="Ginger M.L."/>
            <person name="Field M.C."/>
            <person name="Barry J.D."/>
            <person name="Hertz-Fowler C."/>
            <person name="Berriman M."/>
        </authorList>
    </citation>
    <scope>NUCLEOTIDE SEQUENCE</scope>
    <source>
        <strain evidence="1">IL3000</strain>
    </source>
</reference>
<accession>G0UMQ5</accession>
<organism evidence="1">
    <name type="scientific">Trypanosoma congolense (strain IL3000)</name>
    <dbReference type="NCBI Taxonomy" id="1068625"/>
    <lineage>
        <taxon>Eukaryota</taxon>
        <taxon>Discoba</taxon>
        <taxon>Euglenozoa</taxon>
        <taxon>Kinetoplastea</taxon>
        <taxon>Metakinetoplastina</taxon>
        <taxon>Trypanosomatida</taxon>
        <taxon>Trypanosomatidae</taxon>
        <taxon>Trypanosoma</taxon>
        <taxon>Nannomonas</taxon>
    </lineage>
</organism>
<proteinExistence type="predicted"/>
<sequence length="105" mass="11780">MHVCYPLEPFRASYTCLLSYSAFLNCHSCHCYPHRYQGRLGKSGNGSVEKKQNKNNNVLLSFSIADLGFIGLPNMILLRSVMVSIAPHLDLSSFFLCFAFQSALK</sequence>
<protein>
    <submittedName>
        <fullName evidence="1">Uncharacterized protein</fullName>
    </submittedName>
</protein>
<gene>
    <name evidence="1" type="ORF">TCIL3000_5_1660</name>
</gene>
<name>G0UMQ5_TRYCI</name>
<evidence type="ECO:0000313" key="1">
    <source>
        <dbReference type="EMBL" id="CCC90463.1"/>
    </source>
</evidence>
<dbReference type="EMBL" id="HE575318">
    <property type="protein sequence ID" value="CCC90463.1"/>
    <property type="molecule type" value="Genomic_DNA"/>
</dbReference>
<dbReference type="AlphaFoldDB" id="G0UMQ5"/>